<evidence type="ECO:0000313" key="1">
    <source>
        <dbReference type="EMBL" id="MBA4674935.1"/>
    </source>
</evidence>
<reference evidence="1" key="2">
    <citation type="submission" date="2020-07" db="EMBL/GenBank/DDBJ databases">
        <authorList>
            <person name="Vera ALvarez R."/>
            <person name="Arias-Moreno D.M."/>
            <person name="Jimenez-Jacinto V."/>
            <person name="Jimenez-Bremont J.F."/>
            <person name="Swaminathan K."/>
            <person name="Moose S.P."/>
            <person name="Guerrero-Gonzalez M.L."/>
            <person name="Marino-Ramirez L."/>
            <person name="Landsman D."/>
            <person name="Rodriguez-Kessler M."/>
            <person name="Delgado-Sanchez P."/>
        </authorList>
    </citation>
    <scope>NUCLEOTIDE SEQUENCE</scope>
    <source>
        <tissue evidence="1">Cladode</tissue>
    </source>
</reference>
<dbReference type="AlphaFoldDB" id="A0A7C9AVH2"/>
<organism evidence="1">
    <name type="scientific">Opuntia streptacantha</name>
    <name type="common">Prickly pear cactus</name>
    <name type="synonym">Opuntia cardona</name>
    <dbReference type="NCBI Taxonomy" id="393608"/>
    <lineage>
        <taxon>Eukaryota</taxon>
        <taxon>Viridiplantae</taxon>
        <taxon>Streptophyta</taxon>
        <taxon>Embryophyta</taxon>
        <taxon>Tracheophyta</taxon>
        <taxon>Spermatophyta</taxon>
        <taxon>Magnoliopsida</taxon>
        <taxon>eudicotyledons</taxon>
        <taxon>Gunneridae</taxon>
        <taxon>Pentapetalae</taxon>
        <taxon>Caryophyllales</taxon>
        <taxon>Cactineae</taxon>
        <taxon>Cactaceae</taxon>
        <taxon>Opuntioideae</taxon>
        <taxon>Opuntia</taxon>
    </lineage>
</organism>
<proteinExistence type="predicted"/>
<dbReference type="EMBL" id="GISG01265314">
    <property type="protein sequence ID" value="MBA4674935.1"/>
    <property type="molecule type" value="Transcribed_RNA"/>
</dbReference>
<sequence length="154" mass="17746">MVSLSEGRLTLMHMTVMRNSPLVLMSFLEGSLQLKEIRLLVGARTNKRSRNRSQDYWMEVGNILWFMKTMKETECLLGMSHGPCFCPLSRGYECSRALTFPHLTVVEARKARCRWRVHQNEEESIGGAYIRLIDLCLFALSLTIPPPLFRAHES</sequence>
<reference evidence="1" key="1">
    <citation type="journal article" date="2013" name="J. Plant Res.">
        <title>Effect of fungi and light on seed germination of three Opuntia species from semiarid lands of central Mexico.</title>
        <authorList>
            <person name="Delgado-Sanchez P."/>
            <person name="Jimenez-Bremont J.F."/>
            <person name="Guerrero-Gonzalez Mde L."/>
            <person name="Flores J."/>
        </authorList>
    </citation>
    <scope>NUCLEOTIDE SEQUENCE</scope>
    <source>
        <tissue evidence="1">Cladode</tissue>
    </source>
</reference>
<accession>A0A7C9AVH2</accession>
<protein>
    <submittedName>
        <fullName evidence="1">Uncharacterized protein</fullName>
    </submittedName>
</protein>
<name>A0A7C9AVH2_OPUST</name>